<evidence type="ECO:0000313" key="2">
    <source>
        <dbReference type="EMBL" id="GHE19456.1"/>
    </source>
</evidence>
<dbReference type="Pfam" id="PF13521">
    <property type="entry name" value="AAA_28"/>
    <property type="match status" value="1"/>
</dbReference>
<dbReference type="PANTHER" id="PTHR34932:SF1">
    <property type="entry name" value="TRPL TRANSLOCATION DEFECT PROTEIN 14"/>
    <property type="match status" value="1"/>
</dbReference>
<dbReference type="PANTHER" id="PTHR34932">
    <property type="entry name" value="TRPL TRANSLOCATION DEFECT PROTEIN 14"/>
    <property type="match status" value="1"/>
</dbReference>
<keyword evidence="3" id="KW-1185">Reference proteome</keyword>
<reference evidence="3" key="1">
    <citation type="journal article" date="2019" name="Int. J. Syst. Evol. Microbiol.">
        <title>The Global Catalogue of Microorganisms (GCM) 10K type strain sequencing project: providing services to taxonomists for standard genome sequencing and annotation.</title>
        <authorList>
            <consortium name="The Broad Institute Genomics Platform"/>
            <consortium name="The Broad Institute Genome Sequencing Center for Infectious Disease"/>
            <person name="Wu L."/>
            <person name="Ma J."/>
        </authorList>
    </citation>
    <scope>NUCLEOTIDE SEQUENCE [LARGE SCALE GENOMIC DNA]</scope>
    <source>
        <strain evidence="3">CGMCC 1.12791</strain>
    </source>
</reference>
<evidence type="ECO:0000313" key="3">
    <source>
        <dbReference type="Proteomes" id="UP000597341"/>
    </source>
</evidence>
<gene>
    <name evidence="2" type="ORF">GCM10011376_40660</name>
</gene>
<evidence type="ECO:0000259" key="1">
    <source>
        <dbReference type="Pfam" id="PF13521"/>
    </source>
</evidence>
<protein>
    <recommendedName>
        <fullName evidence="1">NadR/Ttd14 AAA domain-containing protein</fullName>
    </recommendedName>
</protein>
<dbReference type="SUPFAM" id="SSF52540">
    <property type="entry name" value="P-loop containing nucleoside triphosphate hydrolases"/>
    <property type="match status" value="1"/>
</dbReference>
<comment type="caution">
    <text evidence="2">The sequence shown here is derived from an EMBL/GenBank/DDBJ whole genome shotgun (WGS) entry which is preliminary data.</text>
</comment>
<feature type="domain" description="NadR/Ttd14 AAA" evidence="1">
    <location>
        <begin position="14"/>
        <end position="182"/>
    </location>
</feature>
<dbReference type="InterPro" id="IPR053227">
    <property type="entry name" value="TRPL-trafficking_regulator"/>
</dbReference>
<dbReference type="Proteomes" id="UP000597341">
    <property type="component" value="Unassembled WGS sequence"/>
</dbReference>
<sequence length="210" mass="23023">MAECGCSRVHSPRRVVLTGGPGAGKTAVLELVRRSLCRHVRILPESASVVFGGGFPREDHVECQRAAQRAIFHVQRELEAAGDAHAPAIVLCDRGTVDGLAYWPAEGDDFWNATGTTIEAELGRYEAVLHLRTPSAEQGYNHQNPLRTESALTAGEIDTRILEAWQRHPRRHIIESTGDFMEKATTTLNLLRQELPTCCAAHLGITTPGR</sequence>
<dbReference type="InterPro" id="IPR038727">
    <property type="entry name" value="NadR/Ttd14_AAA_dom"/>
</dbReference>
<dbReference type="InterPro" id="IPR027417">
    <property type="entry name" value="P-loop_NTPase"/>
</dbReference>
<dbReference type="Gene3D" id="3.40.50.300">
    <property type="entry name" value="P-loop containing nucleotide triphosphate hydrolases"/>
    <property type="match status" value="1"/>
</dbReference>
<proteinExistence type="predicted"/>
<accession>A0ABQ3HS20</accession>
<organism evidence="2 3">
    <name type="scientific">Nocardioides flavus</name>
    <name type="common">ex Wang et al. 2016</name>
    <dbReference type="NCBI Taxonomy" id="2058780"/>
    <lineage>
        <taxon>Bacteria</taxon>
        <taxon>Bacillati</taxon>
        <taxon>Actinomycetota</taxon>
        <taxon>Actinomycetes</taxon>
        <taxon>Propionibacteriales</taxon>
        <taxon>Nocardioidaceae</taxon>
        <taxon>Nocardioides</taxon>
    </lineage>
</organism>
<name>A0ABQ3HS20_9ACTN</name>
<dbReference type="RefSeq" id="WP_191281320.1">
    <property type="nucleotide sequence ID" value="NZ_BNAD01000027.1"/>
</dbReference>
<dbReference type="EMBL" id="BNAD01000027">
    <property type="protein sequence ID" value="GHE19456.1"/>
    <property type="molecule type" value="Genomic_DNA"/>
</dbReference>